<dbReference type="SUPFAM" id="SSF46785">
    <property type="entry name" value="Winged helix' DNA-binding domain"/>
    <property type="match status" value="1"/>
</dbReference>
<accession>A0A938XRF6</accession>
<dbReference type="SUPFAM" id="SSF53067">
    <property type="entry name" value="Actin-like ATPase domain"/>
    <property type="match status" value="1"/>
</dbReference>
<organism evidence="4 5">
    <name type="scientific">Brevibacillus fulvus</name>
    <dbReference type="NCBI Taxonomy" id="1125967"/>
    <lineage>
        <taxon>Bacteria</taxon>
        <taxon>Bacillati</taxon>
        <taxon>Bacillota</taxon>
        <taxon>Bacilli</taxon>
        <taxon>Bacillales</taxon>
        <taxon>Paenibacillaceae</taxon>
        <taxon>Brevibacillus</taxon>
    </lineage>
</organism>
<dbReference type="RefSeq" id="WP_239565099.1">
    <property type="nucleotide sequence ID" value="NZ_BAABIN010000009.1"/>
</dbReference>
<evidence type="ECO:0000256" key="1">
    <source>
        <dbReference type="ARBA" id="ARBA00002486"/>
    </source>
</evidence>
<dbReference type="GO" id="GO:0042732">
    <property type="term" value="P:D-xylose metabolic process"/>
    <property type="evidence" value="ECO:0007669"/>
    <property type="project" value="UniProtKB-KW"/>
</dbReference>
<comment type="caution">
    <text evidence="4">The sequence shown here is derived from an EMBL/GenBank/DDBJ whole genome shotgun (WGS) entry which is preliminary data.</text>
</comment>
<evidence type="ECO:0000256" key="3">
    <source>
        <dbReference type="ARBA" id="ARBA00022629"/>
    </source>
</evidence>
<keyword evidence="5" id="KW-1185">Reference proteome</keyword>
<evidence type="ECO:0000313" key="5">
    <source>
        <dbReference type="Proteomes" id="UP000717624"/>
    </source>
</evidence>
<comment type="function">
    <text evidence="1">Transcriptional repressor of xylose-utilizing enzymes.</text>
</comment>
<dbReference type="InterPro" id="IPR043129">
    <property type="entry name" value="ATPase_NBD"/>
</dbReference>
<dbReference type="Proteomes" id="UP000717624">
    <property type="component" value="Unassembled WGS sequence"/>
</dbReference>
<dbReference type="CDD" id="cd24076">
    <property type="entry name" value="ASKHA_ATPase_ROK_BsXylR-like"/>
    <property type="match status" value="1"/>
</dbReference>
<dbReference type="PANTHER" id="PTHR18964:SF149">
    <property type="entry name" value="BIFUNCTIONAL UDP-N-ACETYLGLUCOSAMINE 2-EPIMERASE_N-ACETYLMANNOSAMINE KINASE"/>
    <property type="match status" value="1"/>
</dbReference>
<protein>
    <submittedName>
        <fullName evidence="4">Glucokinase-like ROK family protein</fullName>
    </submittedName>
</protein>
<keyword evidence="3" id="KW-0859">Xylose metabolism</keyword>
<dbReference type="Pfam" id="PF00480">
    <property type="entry name" value="ROK"/>
    <property type="match status" value="1"/>
</dbReference>
<gene>
    <name evidence="4" type="ORF">JOD01_000043</name>
</gene>
<proteinExistence type="inferred from homology"/>
<comment type="similarity">
    <text evidence="2">Belongs to the ROK (NagC/XylR) family.</text>
</comment>
<evidence type="ECO:0000256" key="2">
    <source>
        <dbReference type="ARBA" id="ARBA00006479"/>
    </source>
</evidence>
<evidence type="ECO:0000313" key="4">
    <source>
        <dbReference type="EMBL" id="MBM7588457.1"/>
    </source>
</evidence>
<dbReference type="PANTHER" id="PTHR18964">
    <property type="entry name" value="ROK (REPRESSOR, ORF, KINASE) FAMILY"/>
    <property type="match status" value="1"/>
</dbReference>
<dbReference type="AlphaFoldDB" id="A0A938XRF6"/>
<reference evidence="4" key="1">
    <citation type="submission" date="2021-01" db="EMBL/GenBank/DDBJ databases">
        <title>Genomic Encyclopedia of Type Strains, Phase IV (KMG-IV): sequencing the most valuable type-strain genomes for metagenomic binning, comparative biology and taxonomic classification.</title>
        <authorList>
            <person name="Goeker M."/>
        </authorList>
    </citation>
    <scope>NUCLEOTIDE SEQUENCE</scope>
    <source>
        <strain evidence="4">DSM 25523</strain>
    </source>
</reference>
<sequence>MKTTWNQHIVKKNNKALVLQTIIEQAPVSRADVALSLGLNKGTVSSLVNELIHEELVFESGPGESSGGRRPVLLLFNREAAYSIGIDIGVNYLLGLLTDLQGNIIQRAHLDYDDLPCQEIIQLVKEMIRSLLAQAPSSPYGVVGIGIGVPGIVDMEGKVLLAPNLGWKNVQLKTEIEREFQLPVIIDNEANAGAYGEMRFGAGKETDNLVYISAGIGIGVGMILQGSLYRGSNGFSGELGHMVIESNGKECRCGSKGCWELYASEQALLKEARSSALLPSSGKELSLEKLIQFAHAQDQATIQLFDKIGFYLGIGINNILNGLNPQTVIIGNRLALAHQWLGKPIEQVIRSQTLSFHQEHVQLKFSDLSYYSTALGIAAFSAENFLTQDQSSKS</sequence>
<dbReference type="EMBL" id="JAFBEB010000001">
    <property type="protein sequence ID" value="MBM7588457.1"/>
    <property type="molecule type" value="Genomic_DNA"/>
</dbReference>
<dbReference type="InterPro" id="IPR036390">
    <property type="entry name" value="WH_DNA-bd_sf"/>
</dbReference>
<dbReference type="InterPro" id="IPR036388">
    <property type="entry name" value="WH-like_DNA-bd_sf"/>
</dbReference>
<dbReference type="Gene3D" id="1.10.10.10">
    <property type="entry name" value="Winged helix-like DNA-binding domain superfamily/Winged helix DNA-binding domain"/>
    <property type="match status" value="1"/>
</dbReference>
<dbReference type="Gene3D" id="3.30.420.40">
    <property type="match status" value="2"/>
</dbReference>
<dbReference type="InterPro" id="IPR000600">
    <property type="entry name" value="ROK"/>
</dbReference>
<keyword evidence="3" id="KW-0119">Carbohydrate metabolism</keyword>
<name>A0A938XRF6_9BACL</name>